<dbReference type="AlphaFoldDB" id="A0A5J5A3E7"/>
<dbReference type="EMBL" id="CM018047">
    <property type="protein sequence ID" value="KAA8524538.1"/>
    <property type="molecule type" value="Genomic_DNA"/>
</dbReference>
<protein>
    <submittedName>
        <fullName evidence="1">Uncharacterized protein</fullName>
    </submittedName>
</protein>
<proteinExistence type="predicted"/>
<sequence>MEKEKQVYKAVIQLDEMHEAYKKILKDAEQKLVKIYESAATSGDTATAGSGEYIPVVDEVNEEVVVELSTVTGAKFMKGTPYWMAPEVILQSGHSFSADREWRTMGPALVVEPAVIAISVAESPSASTSVVG</sequence>
<organism evidence="1 2">
    <name type="scientific">Nyssa sinensis</name>
    <dbReference type="NCBI Taxonomy" id="561372"/>
    <lineage>
        <taxon>Eukaryota</taxon>
        <taxon>Viridiplantae</taxon>
        <taxon>Streptophyta</taxon>
        <taxon>Embryophyta</taxon>
        <taxon>Tracheophyta</taxon>
        <taxon>Spermatophyta</taxon>
        <taxon>Magnoliopsida</taxon>
        <taxon>eudicotyledons</taxon>
        <taxon>Gunneridae</taxon>
        <taxon>Pentapetalae</taxon>
        <taxon>asterids</taxon>
        <taxon>Cornales</taxon>
        <taxon>Nyssaceae</taxon>
        <taxon>Nyssa</taxon>
    </lineage>
</organism>
<evidence type="ECO:0000313" key="1">
    <source>
        <dbReference type="EMBL" id="KAA8524538.1"/>
    </source>
</evidence>
<accession>A0A5J5A3E7</accession>
<reference evidence="1 2" key="1">
    <citation type="submission" date="2019-09" db="EMBL/GenBank/DDBJ databases">
        <title>A chromosome-level genome assembly of the Chinese tupelo Nyssa sinensis.</title>
        <authorList>
            <person name="Yang X."/>
            <person name="Kang M."/>
            <person name="Yang Y."/>
            <person name="Xiong H."/>
            <person name="Wang M."/>
            <person name="Zhang Z."/>
            <person name="Wang Z."/>
            <person name="Wu H."/>
            <person name="Ma T."/>
            <person name="Liu J."/>
            <person name="Xi Z."/>
        </authorList>
    </citation>
    <scope>NUCLEOTIDE SEQUENCE [LARGE SCALE GENOMIC DNA]</scope>
    <source>
        <strain evidence="1">J267</strain>
        <tissue evidence="1">Leaf</tissue>
    </source>
</reference>
<dbReference type="SUPFAM" id="SSF56112">
    <property type="entry name" value="Protein kinase-like (PK-like)"/>
    <property type="match status" value="1"/>
</dbReference>
<name>A0A5J5A3E7_9ASTE</name>
<dbReference type="InterPro" id="IPR011009">
    <property type="entry name" value="Kinase-like_dom_sf"/>
</dbReference>
<dbReference type="OrthoDB" id="1751224at2759"/>
<evidence type="ECO:0000313" key="2">
    <source>
        <dbReference type="Proteomes" id="UP000325577"/>
    </source>
</evidence>
<dbReference type="Proteomes" id="UP000325577">
    <property type="component" value="Linkage Group LG4"/>
</dbReference>
<gene>
    <name evidence="1" type="ORF">F0562_010961</name>
</gene>
<keyword evidence="2" id="KW-1185">Reference proteome</keyword>